<name>A0ABW5R685_9BACL</name>
<evidence type="ECO:0000313" key="7">
    <source>
        <dbReference type="Proteomes" id="UP001597497"/>
    </source>
</evidence>
<evidence type="ECO:0000259" key="5">
    <source>
        <dbReference type="PROSITE" id="PS50977"/>
    </source>
</evidence>
<dbReference type="PRINTS" id="PR00455">
    <property type="entry name" value="HTHTETR"/>
</dbReference>
<dbReference type="InterPro" id="IPR009057">
    <property type="entry name" value="Homeodomain-like_sf"/>
</dbReference>
<dbReference type="SUPFAM" id="SSF46689">
    <property type="entry name" value="Homeodomain-like"/>
    <property type="match status" value="1"/>
</dbReference>
<accession>A0ABW5R685</accession>
<reference evidence="7" key="1">
    <citation type="journal article" date="2019" name="Int. J. Syst. Evol. Microbiol.">
        <title>The Global Catalogue of Microorganisms (GCM) 10K type strain sequencing project: providing services to taxonomists for standard genome sequencing and annotation.</title>
        <authorList>
            <consortium name="The Broad Institute Genomics Platform"/>
            <consortium name="The Broad Institute Genome Sequencing Center for Infectious Disease"/>
            <person name="Wu L."/>
            <person name="Ma J."/>
        </authorList>
    </citation>
    <scope>NUCLEOTIDE SEQUENCE [LARGE SCALE GENOMIC DNA]</scope>
    <source>
        <strain evidence="7">KCTC 33676</strain>
    </source>
</reference>
<dbReference type="PANTHER" id="PTHR47506">
    <property type="entry name" value="TRANSCRIPTIONAL REGULATORY PROTEIN"/>
    <property type="match status" value="1"/>
</dbReference>
<evidence type="ECO:0000256" key="4">
    <source>
        <dbReference type="PROSITE-ProRule" id="PRU00335"/>
    </source>
</evidence>
<protein>
    <submittedName>
        <fullName evidence="6">TetR/AcrR family transcriptional regulator</fullName>
    </submittedName>
</protein>
<comment type="caution">
    <text evidence="6">The sequence shown here is derived from an EMBL/GenBank/DDBJ whole genome shotgun (WGS) entry which is preliminary data.</text>
</comment>
<feature type="DNA-binding region" description="H-T-H motif" evidence="4">
    <location>
        <begin position="28"/>
        <end position="47"/>
    </location>
</feature>
<keyword evidence="7" id="KW-1185">Reference proteome</keyword>
<evidence type="ECO:0000256" key="1">
    <source>
        <dbReference type="ARBA" id="ARBA00023015"/>
    </source>
</evidence>
<organism evidence="6 7">
    <name type="scientific">Marinicrinis sediminis</name>
    <dbReference type="NCBI Taxonomy" id="1652465"/>
    <lineage>
        <taxon>Bacteria</taxon>
        <taxon>Bacillati</taxon>
        <taxon>Bacillota</taxon>
        <taxon>Bacilli</taxon>
        <taxon>Bacillales</taxon>
        <taxon>Paenibacillaceae</taxon>
    </lineage>
</organism>
<keyword evidence="1" id="KW-0805">Transcription regulation</keyword>
<evidence type="ECO:0000256" key="3">
    <source>
        <dbReference type="ARBA" id="ARBA00023163"/>
    </source>
</evidence>
<dbReference type="PANTHER" id="PTHR47506:SF1">
    <property type="entry name" value="HTH-TYPE TRANSCRIPTIONAL REGULATOR YJDC"/>
    <property type="match status" value="1"/>
</dbReference>
<keyword evidence="3" id="KW-0804">Transcription</keyword>
<dbReference type="Gene3D" id="1.10.357.10">
    <property type="entry name" value="Tetracycline Repressor, domain 2"/>
    <property type="match status" value="1"/>
</dbReference>
<sequence length="185" mass="21378">MKKSQRTKQRLVEAAIRVIMREGIEHVSVNQVIEEAGSSKGSFYYYFKDLDALLQAAFLYNLERSLQDFSIEADKSMQENLRLFGQYLIDSATDKRSELAMMFLWISKCYQDDGLRASFAKMQSSIVDHNSVTEQFVRQYELSAEKLLMLDMAVLGLLVHAMMLEDREQLLSVWVRLSEAICQLP</sequence>
<dbReference type="EMBL" id="JBHUMM010000001">
    <property type="protein sequence ID" value="MFD2670256.1"/>
    <property type="molecule type" value="Genomic_DNA"/>
</dbReference>
<feature type="domain" description="HTH tetR-type" evidence="5">
    <location>
        <begin position="5"/>
        <end position="65"/>
    </location>
</feature>
<keyword evidence="2 4" id="KW-0238">DNA-binding</keyword>
<evidence type="ECO:0000313" key="6">
    <source>
        <dbReference type="EMBL" id="MFD2670256.1"/>
    </source>
</evidence>
<dbReference type="InterPro" id="IPR001647">
    <property type="entry name" value="HTH_TetR"/>
</dbReference>
<dbReference type="PROSITE" id="PS50977">
    <property type="entry name" value="HTH_TETR_2"/>
    <property type="match status" value="1"/>
</dbReference>
<gene>
    <name evidence="6" type="ORF">ACFSUC_01385</name>
</gene>
<proteinExistence type="predicted"/>
<dbReference type="RefSeq" id="WP_379927591.1">
    <property type="nucleotide sequence ID" value="NZ_JBHUMM010000001.1"/>
</dbReference>
<evidence type="ECO:0000256" key="2">
    <source>
        <dbReference type="ARBA" id="ARBA00023125"/>
    </source>
</evidence>
<dbReference type="Pfam" id="PF00440">
    <property type="entry name" value="TetR_N"/>
    <property type="match status" value="1"/>
</dbReference>
<dbReference type="Proteomes" id="UP001597497">
    <property type="component" value="Unassembled WGS sequence"/>
</dbReference>